<evidence type="ECO:0000256" key="1">
    <source>
        <dbReference type="ARBA" id="ARBA00004308"/>
    </source>
</evidence>
<organism evidence="10 11">
    <name type="scientific">Tribonema minus</name>
    <dbReference type="NCBI Taxonomy" id="303371"/>
    <lineage>
        <taxon>Eukaryota</taxon>
        <taxon>Sar</taxon>
        <taxon>Stramenopiles</taxon>
        <taxon>Ochrophyta</taxon>
        <taxon>PX clade</taxon>
        <taxon>Xanthophyceae</taxon>
        <taxon>Tribonematales</taxon>
        <taxon>Tribonemataceae</taxon>
        <taxon>Tribonema</taxon>
    </lineage>
</organism>
<dbReference type="SUPFAM" id="SSF48371">
    <property type="entry name" value="ARM repeat"/>
    <property type="match status" value="1"/>
</dbReference>
<dbReference type="PIRSF" id="PIRSF037094">
    <property type="entry name" value="AP1_complex_gamma"/>
    <property type="match status" value="1"/>
</dbReference>
<dbReference type="Gene3D" id="1.25.10.10">
    <property type="entry name" value="Leucine-rich Repeat Variant"/>
    <property type="match status" value="1"/>
</dbReference>
<dbReference type="OrthoDB" id="413467at2759"/>
<dbReference type="InterPro" id="IPR011989">
    <property type="entry name" value="ARM-like"/>
</dbReference>
<dbReference type="InterPro" id="IPR017107">
    <property type="entry name" value="AP1_complex_gsu"/>
</dbReference>
<dbReference type="GO" id="GO:0030121">
    <property type="term" value="C:AP-1 adaptor complex"/>
    <property type="evidence" value="ECO:0007669"/>
    <property type="project" value="InterPro"/>
</dbReference>
<keyword evidence="5 7" id="KW-0333">Golgi apparatus</keyword>
<evidence type="ECO:0000256" key="4">
    <source>
        <dbReference type="ARBA" id="ARBA00022927"/>
    </source>
</evidence>
<comment type="similarity">
    <text evidence="7">Belongs to the adaptor complexes large subunit family.</text>
</comment>
<feature type="region of interest" description="Disordered" evidence="8">
    <location>
        <begin position="653"/>
        <end position="678"/>
    </location>
</feature>
<dbReference type="AlphaFoldDB" id="A0A836C8G3"/>
<reference evidence="10" key="1">
    <citation type="submission" date="2021-02" db="EMBL/GenBank/DDBJ databases">
        <title>First Annotated Genome of the Yellow-green Alga Tribonema minus.</title>
        <authorList>
            <person name="Mahan K.M."/>
        </authorList>
    </citation>
    <scope>NUCLEOTIDE SEQUENCE</scope>
    <source>
        <strain evidence="10">UTEX B ZZ1240</strain>
    </source>
</reference>
<sequence length="701" mass="76825">MNKAAAMQLAAMGQAALGTAAQGIAGAAASTAAYLGAGGADAPRGGLQKFIQEIRDCTSKEAEQARVDKELANVRAKFSSTGGLTSYRKKKYVWKLVYIYMLGYEVEFGHMEMISLISSPKHSEKAVGYIAVSLLLRSGDEMMTLVINSMRNDLQSHSNPAQTLALATIANLGGADLREGLAADVQKLLLRGDGDPCVRKKAALCLLRFFRENPANPTLVHSEWASSMSALLEDKHLGVVTSCMALLVGFAAAAPAEYEALVPYVVLLLTRLTVHKTCQRCYLYYDTPAPWLQVKLLRFLQLYPPPADAGQRAKLGEALTKILTRTEVSESVNKSNADHSILFEAINLIIHQGEASDAALRIQAMTLLGRFIAVKEPNIRYLGLETMSRLARLEGNESIKRHKATVMVSLKDADISMRRRALDLLFVISDRDNAVEIVEELMAYLALSDAAIREEMVLKIAILAEKFTNDLRWYVDTVLQMISIAGDHVGAEVWHRIVQIVTNNKDLQAYAAERLFGALRAKRVHQTAVNVGGYILGEFGFFIAEQEGMGGDAQFAALHQHFADASPGTRALLLSTYAKLANLYPECRALVTPVFEKYAASNNLELQQRSCEYMALPKVGLEVMEEVLKEMPPFPENRESGPEARLRERLEKAEQGALGGDQKPSANGGPEGEEEEAAAPGELRGLCRCFCTLFRVDMVLP</sequence>
<dbReference type="EMBL" id="JAFCMP010000536">
    <property type="protein sequence ID" value="KAG5176499.1"/>
    <property type="molecule type" value="Genomic_DNA"/>
</dbReference>
<evidence type="ECO:0000256" key="8">
    <source>
        <dbReference type="SAM" id="MobiDB-lite"/>
    </source>
</evidence>
<protein>
    <recommendedName>
        <fullName evidence="7">AP-1 complex subunit gamma</fullName>
    </recommendedName>
</protein>
<keyword evidence="6 7" id="KW-0472">Membrane</keyword>
<dbReference type="Proteomes" id="UP000664859">
    <property type="component" value="Unassembled WGS sequence"/>
</dbReference>
<comment type="subcellular location">
    <subcellularLocation>
        <location evidence="1">Endomembrane system</location>
    </subcellularLocation>
    <subcellularLocation>
        <location evidence="2">Golgi apparatus</location>
    </subcellularLocation>
</comment>
<name>A0A836C8G3_9STRA</name>
<gene>
    <name evidence="10" type="ORF">JKP88DRAFT_196615</name>
</gene>
<evidence type="ECO:0000256" key="5">
    <source>
        <dbReference type="ARBA" id="ARBA00023034"/>
    </source>
</evidence>
<evidence type="ECO:0000256" key="2">
    <source>
        <dbReference type="ARBA" id="ARBA00004555"/>
    </source>
</evidence>
<dbReference type="PANTHER" id="PTHR22780">
    <property type="entry name" value="ADAPTIN, ALPHA/GAMMA/EPSILON"/>
    <property type="match status" value="1"/>
</dbReference>
<keyword evidence="4 7" id="KW-0653">Protein transport</keyword>
<dbReference type="GO" id="GO:0006886">
    <property type="term" value="P:intracellular protein transport"/>
    <property type="evidence" value="ECO:0007669"/>
    <property type="project" value="UniProtKB-UniRule"/>
</dbReference>
<feature type="domain" description="Clathrin/coatomer adaptor adaptin-like N-terminal" evidence="9">
    <location>
        <begin position="63"/>
        <end position="616"/>
    </location>
</feature>
<keyword evidence="3 7" id="KW-0813">Transport</keyword>
<evidence type="ECO:0000259" key="9">
    <source>
        <dbReference type="Pfam" id="PF01602"/>
    </source>
</evidence>
<keyword evidence="7" id="KW-0968">Cytoplasmic vesicle</keyword>
<evidence type="ECO:0000313" key="10">
    <source>
        <dbReference type="EMBL" id="KAG5176499.1"/>
    </source>
</evidence>
<evidence type="ECO:0000256" key="3">
    <source>
        <dbReference type="ARBA" id="ARBA00022448"/>
    </source>
</evidence>
<keyword evidence="11" id="KW-1185">Reference proteome</keyword>
<evidence type="ECO:0000256" key="7">
    <source>
        <dbReference type="PIRNR" id="PIRNR037094"/>
    </source>
</evidence>
<evidence type="ECO:0000256" key="6">
    <source>
        <dbReference type="ARBA" id="ARBA00023136"/>
    </source>
</evidence>
<dbReference type="GO" id="GO:0016192">
    <property type="term" value="P:vesicle-mediated transport"/>
    <property type="evidence" value="ECO:0007669"/>
    <property type="project" value="InterPro"/>
</dbReference>
<accession>A0A836C8G3</accession>
<dbReference type="InterPro" id="IPR050840">
    <property type="entry name" value="Adaptor_Complx_Large_Subunit"/>
</dbReference>
<comment type="caution">
    <text evidence="10">The sequence shown here is derived from an EMBL/GenBank/DDBJ whole genome shotgun (WGS) entry which is preliminary data.</text>
</comment>
<dbReference type="InterPro" id="IPR002553">
    <property type="entry name" value="Clathrin/coatomer_adapt-like_N"/>
</dbReference>
<evidence type="ECO:0000313" key="11">
    <source>
        <dbReference type="Proteomes" id="UP000664859"/>
    </source>
</evidence>
<proteinExistence type="inferred from homology"/>
<dbReference type="Pfam" id="PF01602">
    <property type="entry name" value="Adaptin_N"/>
    <property type="match status" value="1"/>
</dbReference>
<dbReference type="InterPro" id="IPR016024">
    <property type="entry name" value="ARM-type_fold"/>
</dbReference>